<dbReference type="RefSeq" id="WP_135470939.1">
    <property type="nucleotide sequence ID" value="NZ_CASNJF010000005.1"/>
</dbReference>
<dbReference type="GeneID" id="82149017"/>
<feature type="chain" id="PRO_5021461699" evidence="1">
    <location>
        <begin position="20"/>
        <end position="223"/>
    </location>
</feature>
<name>A0A4Z0V9H8_9BACT</name>
<protein>
    <submittedName>
        <fullName evidence="2">Uncharacterized protein</fullName>
    </submittedName>
</protein>
<evidence type="ECO:0000313" key="3">
    <source>
        <dbReference type="Proteomes" id="UP000297635"/>
    </source>
</evidence>
<evidence type="ECO:0000313" key="2">
    <source>
        <dbReference type="EMBL" id="TGG39970.1"/>
    </source>
</evidence>
<reference evidence="2 3" key="1">
    <citation type="submission" date="2019-02" db="EMBL/GenBank/DDBJ databases">
        <title>Isolation and identification of novel species under the genus Muribaculum.</title>
        <authorList>
            <person name="Miyake S."/>
            <person name="Ding Y."/>
            <person name="Low A."/>
            <person name="Soh M."/>
            <person name="Seedorf H."/>
        </authorList>
    </citation>
    <scope>NUCLEOTIDE SEQUENCE [LARGE SCALE GENOMIC DNA]</scope>
    <source>
        <strain evidence="2 3">TLL-A3</strain>
    </source>
</reference>
<organism evidence="2 3">
    <name type="scientific">Duncaniella freteri</name>
    <dbReference type="NCBI Taxonomy" id="2530391"/>
    <lineage>
        <taxon>Bacteria</taxon>
        <taxon>Pseudomonadati</taxon>
        <taxon>Bacteroidota</taxon>
        <taxon>Bacteroidia</taxon>
        <taxon>Bacteroidales</taxon>
        <taxon>Muribaculaceae</taxon>
        <taxon>Duncaniella</taxon>
    </lineage>
</organism>
<sequence length="223" mass="24669">MRAFVVCIIFCISCCLPYAARGEDAIVDSVSVRLSFLRGVSELDSALCGNNNTLRRLNDVFADSAYVINSVSVRGSASPEGVFGENNTLASLRSATLAQVVGDISCGIADVDTLRSGIDWDMLSGKLESCQEKWAPKAIEIIDNTPIWVIRENRVVDSRIRRLKRLERGKAWEYMDTIFFPGMRYADCCITRSKKMQDQIPLSAADASVVESEEPVEITPPFM</sequence>
<proteinExistence type="predicted"/>
<dbReference type="EMBL" id="SJSA01000001">
    <property type="protein sequence ID" value="TGG39970.1"/>
    <property type="molecule type" value="Genomic_DNA"/>
</dbReference>
<feature type="signal peptide" evidence="1">
    <location>
        <begin position="1"/>
        <end position="19"/>
    </location>
</feature>
<evidence type="ECO:0000256" key="1">
    <source>
        <dbReference type="SAM" id="SignalP"/>
    </source>
</evidence>
<keyword evidence="3" id="KW-1185">Reference proteome</keyword>
<gene>
    <name evidence="2" type="ORF">EZ315_04370</name>
</gene>
<dbReference type="Proteomes" id="UP000297635">
    <property type="component" value="Unassembled WGS sequence"/>
</dbReference>
<dbReference type="AlphaFoldDB" id="A0A4Z0V9H8"/>
<accession>A0A4Z0V9H8</accession>
<comment type="caution">
    <text evidence="2">The sequence shown here is derived from an EMBL/GenBank/DDBJ whole genome shotgun (WGS) entry which is preliminary data.</text>
</comment>
<keyword evidence="1" id="KW-0732">Signal</keyword>